<organism evidence="1 2">
    <name type="scientific">Stieleria varia</name>
    <dbReference type="NCBI Taxonomy" id="2528005"/>
    <lineage>
        <taxon>Bacteria</taxon>
        <taxon>Pseudomonadati</taxon>
        <taxon>Planctomycetota</taxon>
        <taxon>Planctomycetia</taxon>
        <taxon>Pirellulales</taxon>
        <taxon>Pirellulaceae</taxon>
        <taxon>Stieleria</taxon>
    </lineage>
</organism>
<evidence type="ECO:0000313" key="1">
    <source>
        <dbReference type="EMBL" id="TWT86960.1"/>
    </source>
</evidence>
<keyword evidence="2" id="KW-1185">Reference proteome</keyword>
<protein>
    <submittedName>
        <fullName evidence="1">Uncharacterized protein</fullName>
    </submittedName>
</protein>
<dbReference type="Proteomes" id="UP000320176">
    <property type="component" value="Unassembled WGS sequence"/>
</dbReference>
<comment type="caution">
    <text evidence="1">The sequence shown here is derived from an EMBL/GenBank/DDBJ whole genome shotgun (WGS) entry which is preliminary data.</text>
</comment>
<name>A0A5C5ZII7_9BACT</name>
<accession>A0A5C5ZII7</accession>
<gene>
    <name evidence="1" type="ORF">Pla52n_70680</name>
</gene>
<dbReference type="AlphaFoldDB" id="A0A5C5ZII7"/>
<dbReference type="RefSeq" id="WP_146523875.1">
    <property type="nucleotide sequence ID" value="NZ_CP151726.1"/>
</dbReference>
<proteinExistence type="predicted"/>
<dbReference type="OrthoDB" id="259507at2"/>
<evidence type="ECO:0000313" key="2">
    <source>
        <dbReference type="Proteomes" id="UP000320176"/>
    </source>
</evidence>
<reference evidence="1 2" key="1">
    <citation type="submission" date="2019-02" db="EMBL/GenBank/DDBJ databases">
        <title>Deep-cultivation of Planctomycetes and their phenomic and genomic characterization uncovers novel biology.</title>
        <authorList>
            <person name="Wiegand S."/>
            <person name="Jogler M."/>
            <person name="Boedeker C."/>
            <person name="Pinto D."/>
            <person name="Vollmers J."/>
            <person name="Rivas-Marin E."/>
            <person name="Kohn T."/>
            <person name="Peeters S.H."/>
            <person name="Heuer A."/>
            <person name="Rast P."/>
            <person name="Oberbeckmann S."/>
            <person name="Bunk B."/>
            <person name="Jeske O."/>
            <person name="Meyerdierks A."/>
            <person name="Storesund J.E."/>
            <person name="Kallscheuer N."/>
            <person name="Luecker S."/>
            <person name="Lage O.M."/>
            <person name="Pohl T."/>
            <person name="Merkel B.J."/>
            <person name="Hornburger P."/>
            <person name="Mueller R.-W."/>
            <person name="Bruemmer F."/>
            <person name="Labrenz M."/>
            <person name="Spormann A.M."/>
            <person name="Op Den Camp H."/>
            <person name="Overmann J."/>
            <person name="Amann R."/>
            <person name="Jetten M.S.M."/>
            <person name="Mascher T."/>
            <person name="Medema M.H."/>
            <person name="Devos D.P."/>
            <person name="Kaster A.-K."/>
            <person name="Ovreas L."/>
            <person name="Rohde M."/>
            <person name="Galperin M.Y."/>
            <person name="Jogler C."/>
        </authorList>
    </citation>
    <scope>NUCLEOTIDE SEQUENCE [LARGE SCALE GENOMIC DNA]</scope>
    <source>
        <strain evidence="1 2">Pla52n</strain>
    </source>
</reference>
<dbReference type="EMBL" id="SJPN01000042">
    <property type="protein sequence ID" value="TWT86960.1"/>
    <property type="molecule type" value="Genomic_DNA"/>
</dbReference>
<sequence length="246" mass="27665">MINVDAPKPRVLSLRTTRDHRRGWVISAFPPLNPQLEMLQQMAGYFIYTLDGNAFSQLTTSPTDDQAMVIAKYLQESVGDSKLFPSNLSKLAGAIKTRLSSPDWYGDLNEEDAEIWDHFVFSLRDDVGKAVGISFACTDYESVYWDCAEECVAQGAGMFKEPEFGSSGYRFHGELAHDYGYHRIYSIFDPETVKRLAEQLSMVEAHFANLPDDGDGCVREQFFEGLLKPIGDAAARGRYIFIQTDT</sequence>